<protein>
    <submittedName>
        <fullName evidence="1">Uncharacterized protein</fullName>
    </submittedName>
</protein>
<comment type="caution">
    <text evidence="1">The sequence shown here is derived from an EMBL/GenBank/DDBJ whole genome shotgun (WGS) entry which is preliminary data.</text>
</comment>
<dbReference type="RefSeq" id="WP_345657533.1">
    <property type="nucleotide sequence ID" value="NZ_BAABKB010000041.1"/>
</dbReference>
<proteinExistence type="predicted"/>
<organism evidence="1 2">
    <name type="scientific">Streptomyces siamensis</name>
    <dbReference type="NCBI Taxonomy" id="1274986"/>
    <lineage>
        <taxon>Bacteria</taxon>
        <taxon>Bacillati</taxon>
        <taxon>Actinomycetota</taxon>
        <taxon>Actinomycetes</taxon>
        <taxon>Kitasatosporales</taxon>
        <taxon>Streptomycetaceae</taxon>
        <taxon>Streptomyces</taxon>
    </lineage>
</organism>
<evidence type="ECO:0000313" key="1">
    <source>
        <dbReference type="EMBL" id="GAA5033675.1"/>
    </source>
</evidence>
<dbReference type="Proteomes" id="UP001501759">
    <property type="component" value="Unassembled WGS sequence"/>
</dbReference>
<dbReference type="EMBL" id="BAABKB010000041">
    <property type="protein sequence ID" value="GAA5033675.1"/>
    <property type="molecule type" value="Genomic_DNA"/>
</dbReference>
<gene>
    <name evidence="1" type="ORF">GCM10023335_77530</name>
</gene>
<accession>A0ABP9JIY7</accession>
<reference evidence="2" key="1">
    <citation type="journal article" date="2019" name="Int. J. Syst. Evol. Microbiol.">
        <title>The Global Catalogue of Microorganisms (GCM) 10K type strain sequencing project: providing services to taxonomists for standard genome sequencing and annotation.</title>
        <authorList>
            <consortium name="The Broad Institute Genomics Platform"/>
            <consortium name="The Broad Institute Genome Sequencing Center for Infectious Disease"/>
            <person name="Wu L."/>
            <person name="Ma J."/>
        </authorList>
    </citation>
    <scope>NUCLEOTIDE SEQUENCE [LARGE SCALE GENOMIC DNA]</scope>
    <source>
        <strain evidence="2">JCM 18409</strain>
    </source>
</reference>
<evidence type="ECO:0000313" key="2">
    <source>
        <dbReference type="Proteomes" id="UP001501759"/>
    </source>
</evidence>
<keyword evidence="2" id="KW-1185">Reference proteome</keyword>
<name>A0ABP9JIY7_9ACTN</name>
<sequence length="90" mass="9236">MGACGRRVPAAVGPHVAPVLAALELPGGTRTFLDKAVRTANEEFTGTLGANLVAHPRSRAPLPHWDPHWTTSGAFDTVTVANPVSSLGGG</sequence>